<dbReference type="EMBL" id="CAJVPU010014384">
    <property type="protein sequence ID" value="CAG8639665.1"/>
    <property type="molecule type" value="Genomic_DNA"/>
</dbReference>
<evidence type="ECO:0000313" key="1">
    <source>
        <dbReference type="EMBL" id="CAG8639665.1"/>
    </source>
</evidence>
<evidence type="ECO:0000313" key="2">
    <source>
        <dbReference type="Proteomes" id="UP000789702"/>
    </source>
</evidence>
<dbReference type="Proteomes" id="UP000789702">
    <property type="component" value="Unassembled WGS sequence"/>
</dbReference>
<keyword evidence="2" id="KW-1185">Reference proteome</keyword>
<feature type="non-terminal residue" evidence="1">
    <location>
        <position position="115"/>
    </location>
</feature>
<protein>
    <submittedName>
        <fullName evidence="1">9081_t:CDS:1</fullName>
    </submittedName>
</protein>
<organism evidence="1 2">
    <name type="scientific">Dentiscutata heterogama</name>
    <dbReference type="NCBI Taxonomy" id="1316150"/>
    <lineage>
        <taxon>Eukaryota</taxon>
        <taxon>Fungi</taxon>
        <taxon>Fungi incertae sedis</taxon>
        <taxon>Mucoromycota</taxon>
        <taxon>Glomeromycotina</taxon>
        <taxon>Glomeromycetes</taxon>
        <taxon>Diversisporales</taxon>
        <taxon>Gigasporaceae</taxon>
        <taxon>Dentiscutata</taxon>
    </lineage>
</organism>
<name>A0ACA9N8T6_9GLOM</name>
<accession>A0ACA9N8T6</accession>
<sequence>MLTKSFVFIALSIISIGFVLSGQANPLPDNNSPQLLKRSICTDGSFYMNKYVEIPCDFEVVINLEECEGLSLKKPVKFLKIKTPKHGIYSVNVKPTHKTYEYSEEHKSSASSSSH</sequence>
<proteinExistence type="predicted"/>
<comment type="caution">
    <text evidence="1">The sequence shown here is derived from an EMBL/GenBank/DDBJ whole genome shotgun (WGS) entry which is preliminary data.</text>
</comment>
<gene>
    <name evidence="1" type="ORF">DHETER_LOCUS8785</name>
</gene>
<reference evidence="1" key="1">
    <citation type="submission" date="2021-06" db="EMBL/GenBank/DDBJ databases">
        <authorList>
            <person name="Kallberg Y."/>
            <person name="Tangrot J."/>
            <person name="Rosling A."/>
        </authorList>
    </citation>
    <scope>NUCLEOTIDE SEQUENCE</scope>
    <source>
        <strain evidence="1">IL203A</strain>
    </source>
</reference>